<evidence type="ECO:0000256" key="2">
    <source>
        <dbReference type="ARBA" id="ARBA00022801"/>
    </source>
</evidence>
<organism evidence="6 7">
    <name type="scientific">Celeribacter neptunius</name>
    <dbReference type="NCBI Taxonomy" id="588602"/>
    <lineage>
        <taxon>Bacteria</taxon>
        <taxon>Pseudomonadati</taxon>
        <taxon>Pseudomonadota</taxon>
        <taxon>Alphaproteobacteria</taxon>
        <taxon>Rhodobacterales</taxon>
        <taxon>Roseobacteraceae</taxon>
        <taxon>Celeribacter</taxon>
    </lineage>
</organism>
<keyword evidence="2" id="KW-0378">Hydrolase</keyword>
<dbReference type="Proteomes" id="UP000199630">
    <property type="component" value="Unassembled WGS sequence"/>
</dbReference>
<dbReference type="InterPro" id="IPR038575">
    <property type="entry name" value="E6_sf"/>
</dbReference>
<dbReference type="RefSeq" id="WP_090058468.1">
    <property type="nucleotide sequence ID" value="NZ_FORH01000001.1"/>
</dbReference>
<dbReference type="Gene3D" id="1.10.30.50">
    <property type="match status" value="1"/>
</dbReference>
<dbReference type="SMART" id="SM00507">
    <property type="entry name" value="HNHc"/>
    <property type="match status" value="1"/>
</dbReference>
<gene>
    <name evidence="6" type="ORF">SAMN04487991_1039</name>
</gene>
<dbReference type="GO" id="GO:0003676">
    <property type="term" value="F:nucleic acid binding"/>
    <property type="evidence" value="ECO:0007669"/>
    <property type="project" value="InterPro"/>
</dbReference>
<feature type="domain" description="HNH nuclease" evidence="5">
    <location>
        <begin position="52"/>
        <end position="102"/>
    </location>
</feature>
<evidence type="ECO:0000256" key="1">
    <source>
        <dbReference type="ARBA" id="ARBA00022722"/>
    </source>
</evidence>
<dbReference type="GO" id="GO:0008270">
    <property type="term" value="F:zinc ion binding"/>
    <property type="evidence" value="ECO:0007669"/>
    <property type="project" value="InterPro"/>
</dbReference>
<comment type="similarity">
    <text evidence="3">Belongs to the HNH nuclease family.</text>
</comment>
<dbReference type="AlphaFoldDB" id="A0A1I3LHZ1"/>
<protein>
    <recommendedName>
        <fullName evidence="4">Putative HNH nuclease YajD</fullName>
    </recommendedName>
</protein>
<evidence type="ECO:0000313" key="7">
    <source>
        <dbReference type="Proteomes" id="UP000199630"/>
    </source>
</evidence>
<name>A0A1I3LHZ1_9RHOB</name>
<dbReference type="OrthoDB" id="5292295at2"/>
<dbReference type="EMBL" id="FORH01000001">
    <property type="protein sequence ID" value="SFI84372.1"/>
    <property type="molecule type" value="Genomic_DNA"/>
</dbReference>
<dbReference type="SUPFAM" id="SSF161229">
    <property type="entry name" value="E6 C-terminal domain-like"/>
    <property type="match status" value="1"/>
</dbReference>
<dbReference type="Pfam" id="PF01844">
    <property type="entry name" value="HNH"/>
    <property type="match status" value="1"/>
</dbReference>
<keyword evidence="7" id="KW-1185">Reference proteome</keyword>
<evidence type="ECO:0000256" key="4">
    <source>
        <dbReference type="ARBA" id="ARBA00040194"/>
    </source>
</evidence>
<evidence type="ECO:0000256" key="3">
    <source>
        <dbReference type="ARBA" id="ARBA00038412"/>
    </source>
</evidence>
<sequence>MPKPPHVCSCGRVVPHGERCACQIARTRARNKRHDQRRPMAAQRGYNHTWRKARLEFLKYFPVCARCGSPATVVDHIIPHKGDDRLFWDKSNWQALCKPCHDRQKQREERAHV</sequence>
<reference evidence="7" key="1">
    <citation type="submission" date="2016-10" db="EMBL/GenBank/DDBJ databases">
        <authorList>
            <person name="Varghese N."/>
            <person name="Submissions S."/>
        </authorList>
    </citation>
    <scope>NUCLEOTIDE SEQUENCE [LARGE SCALE GENOMIC DNA]</scope>
    <source>
        <strain evidence="7">DSM 26471</strain>
    </source>
</reference>
<proteinExistence type="inferred from homology"/>
<dbReference type="GO" id="GO:0005829">
    <property type="term" value="C:cytosol"/>
    <property type="evidence" value="ECO:0007669"/>
    <property type="project" value="TreeGrafter"/>
</dbReference>
<keyword evidence="1" id="KW-0540">Nuclease</keyword>
<dbReference type="PANTHER" id="PTHR41286">
    <property type="entry name" value="HNH NUCLEASE YAJD-RELATED"/>
    <property type="match status" value="1"/>
</dbReference>
<dbReference type="InterPro" id="IPR003615">
    <property type="entry name" value="HNH_nuc"/>
</dbReference>
<evidence type="ECO:0000313" key="6">
    <source>
        <dbReference type="EMBL" id="SFI84372.1"/>
    </source>
</evidence>
<dbReference type="GO" id="GO:0004519">
    <property type="term" value="F:endonuclease activity"/>
    <property type="evidence" value="ECO:0007669"/>
    <property type="project" value="UniProtKB-KW"/>
</dbReference>
<dbReference type="InterPro" id="IPR002711">
    <property type="entry name" value="HNH"/>
</dbReference>
<evidence type="ECO:0000259" key="5">
    <source>
        <dbReference type="SMART" id="SM00507"/>
    </source>
</evidence>
<accession>A0A1I3LHZ1</accession>
<dbReference type="STRING" id="588602.SAMN04487991_1039"/>
<dbReference type="PANTHER" id="PTHR41286:SF1">
    <property type="entry name" value="HNH NUCLEASE YAJD-RELATED"/>
    <property type="match status" value="1"/>
</dbReference>
<keyword evidence="6" id="KW-0255">Endonuclease</keyword>
<dbReference type="CDD" id="cd00085">
    <property type="entry name" value="HNHc"/>
    <property type="match status" value="1"/>
</dbReference>
<dbReference type="GO" id="GO:0016787">
    <property type="term" value="F:hydrolase activity"/>
    <property type="evidence" value="ECO:0007669"/>
    <property type="project" value="UniProtKB-KW"/>
</dbReference>